<keyword evidence="2" id="KW-1133">Transmembrane helix</keyword>
<dbReference type="PANTHER" id="PTHR12715:SF4">
    <property type="entry name" value="EAMA DOMAIN-CONTAINING PROTEIN"/>
    <property type="match status" value="1"/>
</dbReference>
<feature type="transmembrane region" description="Helical" evidence="2">
    <location>
        <begin position="107"/>
        <end position="128"/>
    </location>
</feature>
<accession>A0ABQ3UQ76</accession>
<feature type="transmembrane region" description="Helical" evidence="2">
    <location>
        <begin position="255"/>
        <end position="274"/>
    </location>
</feature>
<keyword evidence="2" id="KW-0812">Transmembrane</keyword>
<organism evidence="4 5">
    <name type="scientific">Ktedonobacter robiniae</name>
    <dbReference type="NCBI Taxonomy" id="2778365"/>
    <lineage>
        <taxon>Bacteria</taxon>
        <taxon>Bacillati</taxon>
        <taxon>Chloroflexota</taxon>
        <taxon>Ktedonobacteria</taxon>
        <taxon>Ktedonobacterales</taxon>
        <taxon>Ktedonobacteraceae</taxon>
        <taxon>Ktedonobacter</taxon>
    </lineage>
</organism>
<feature type="transmembrane region" description="Helical" evidence="2">
    <location>
        <begin position="280"/>
        <end position="298"/>
    </location>
</feature>
<dbReference type="Pfam" id="PF00892">
    <property type="entry name" value="EamA"/>
    <property type="match status" value="2"/>
</dbReference>
<dbReference type="PANTHER" id="PTHR12715">
    <property type="entry name" value="TRANSPORTER, DRUG/METABOLITE EXPORTER FAMILY"/>
    <property type="match status" value="1"/>
</dbReference>
<feature type="transmembrane region" description="Helical" evidence="2">
    <location>
        <begin position="159"/>
        <end position="180"/>
    </location>
</feature>
<protein>
    <submittedName>
        <fullName evidence="4">Membrane protein</fullName>
    </submittedName>
</protein>
<evidence type="ECO:0000313" key="5">
    <source>
        <dbReference type="Proteomes" id="UP000654345"/>
    </source>
</evidence>
<feature type="transmembrane region" description="Helical" evidence="2">
    <location>
        <begin position="220"/>
        <end position="243"/>
    </location>
</feature>
<comment type="similarity">
    <text evidence="1">Belongs to the EamA transporter family.</text>
</comment>
<evidence type="ECO:0000256" key="1">
    <source>
        <dbReference type="ARBA" id="ARBA00007362"/>
    </source>
</evidence>
<dbReference type="InterPro" id="IPR000620">
    <property type="entry name" value="EamA_dom"/>
</dbReference>
<dbReference type="EMBL" id="BNJG01000001">
    <property type="protein sequence ID" value="GHO54817.1"/>
    <property type="molecule type" value="Genomic_DNA"/>
</dbReference>
<reference evidence="4 5" key="1">
    <citation type="journal article" date="2021" name="Int. J. Syst. Evol. Microbiol.">
        <title>Reticulibacter mediterranei gen. nov., sp. nov., within the new family Reticulibacteraceae fam. nov., and Ktedonospora formicarum gen. nov., sp. nov., Ktedonobacter robiniae sp. nov., Dictyobacter formicarum sp. nov. and Dictyobacter arantiisoli sp. nov., belonging to the class Ktedonobacteria.</title>
        <authorList>
            <person name="Yabe S."/>
            <person name="Zheng Y."/>
            <person name="Wang C.M."/>
            <person name="Sakai Y."/>
            <person name="Abe K."/>
            <person name="Yokota A."/>
            <person name="Donadio S."/>
            <person name="Cavaletti L."/>
            <person name="Monciardini P."/>
        </authorList>
    </citation>
    <scope>NUCLEOTIDE SEQUENCE [LARGE SCALE GENOMIC DNA]</scope>
    <source>
        <strain evidence="4 5">SOSP1-30</strain>
    </source>
</reference>
<evidence type="ECO:0000313" key="4">
    <source>
        <dbReference type="EMBL" id="GHO54817.1"/>
    </source>
</evidence>
<feature type="transmembrane region" description="Helical" evidence="2">
    <location>
        <begin position="192"/>
        <end position="214"/>
    </location>
</feature>
<evidence type="ECO:0000259" key="3">
    <source>
        <dbReference type="Pfam" id="PF00892"/>
    </source>
</evidence>
<dbReference type="RefSeq" id="WP_201371488.1">
    <property type="nucleotide sequence ID" value="NZ_BNJG01000001.1"/>
</dbReference>
<gene>
    <name evidence="4" type="ORF">KSB_32920</name>
</gene>
<feature type="domain" description="EamA" evidence="3">
    <location>
        <begin position="24"/>
        <end position="152"/>
    </location>
</feature>
<keyword evidence="2" id="KW-0472">Membrane</keyword>
<feature type="transmembrane region" description="Helical" evidence="2">
    <location>
        <begin position="80"/>
        <end position="101"/>
    </location>
</feature>
<proteinExistence type="inferred from homology"/>
<feature type="transmembrane region" description="Helical" evidence="2">
    <location>
        <begin position="47"/>
        <end position="68"/>
    </location>
</feature>
<dbReference type="InterPro" id="IPR052756">
    <property type="entry name" value="Alkyne_AA_exporter"/>
</dbReference>
<comment type="caution">
    <text evidence="4">The sequence shown here is derived from an EMBL/GenBank/DDBJ whole genome shotgun (WGS) entry which is preliminary data.</text>
</comment>
<dbReference type="Proteomes" id="UP000654345">
    <property type="component" value="Unassembled WGS sequence"/>
</dbReference>
<dbReference type="InterPro" id="IPR037185">
    <property type="entry name" value="EmrE-like"/>
</dbReference>
<keyword evidence="5" id="KW-1185">Reference proteome</keyword>
<evidence type="ECO:0000256" key="2">
    <source>
        <dbReference type="SAM" id="Phobius"/>
    </source>
</evidence>
<sequence length="334" mass="35776">MSRLHPSSQAMQRRSSRDVPSLVALSLTLVLWASAFAGIRAGLTGYSAGALILLRFLIASGALLMYALVTRMRMPDRRDIPAMILLGFIGITVYQLGLTYGETSVSAGTAGLLIATVPCFTVILATLFLGERFSVWGWVGLLISFTGVALISLNGNGGLHFTPGALLILLASFSESVYFVVQKRYLRKYSGLELATYNLWGGTLFMLIFLPTLWQELPHAPLGATLAIVFLGLFPAAVANLVWTFALSRTSASAAISFLNISPVFSLIIAWLWLREVPSALALGGGLVVILGVLLINLKGKVSVRAEQPAKLAEAEAQPQVLLLASEEVSTPIN</sequence>
<feature type="domain" description="EamA" evidence="3">
    <location>
        <begin position="163"/>
        <end position="297"/>
    </location>
</feature>
<name>A0ABQ3UQ76_9CHLR</name>
<feature type="transmembrane region" description="Helical" evidence="2">
    <location>
        <begin position="135"/>
        <end position="153"/>
    </location>
</feature>
<dbReference type="SUPFAM" id="SSF103481">
    <property type="entry name" value="Multidrug resistance efflux transporter EmrE"/>
    <property type="match status" value="2"/>
</dbReference>
<dbReference type="Gene3D" id="1.10.3730.20">
    <property type="match status" value="1"/>
</dbReference>